<dbReference type="PANTHER" id="PTHR35330:SF1">
    <property type="entry name" value="SIROHEME BIOSYNTHESIS PROTEIN MET8"/>
    <property type="match status" value="1"/>
</dbReference>
<evidence type="ECO:0000313" key="7">
    <source>
        <dbReference type="Proteomes" id="UP001596099"/>
    </source>
</evidence>
<evidence type="ECO:0000256" key="5">
    <source>
        <dbReference type="ARBA" id="ARBA00023244"/>
    </source>
</evidence>
<dbReference type="GO" id="GO:0043115">
    <property type="term" value="F:precorrin-2 dehydrogenase activity"/>
    <property type="evidence" value="ECO:0007669"/>
    <property type="project" value="UniProtKB-EC"/>
</dbReference>
<dbReference type="EC" id="1.3.1.76" evidence="2"/>
<dbReference type="GO" id="GO:0006779">
    <property type="term" value="P:porphyrin-containing compound biosynthetic process"/>
    <property type="evidence" value="ECO:0007669"/>
    <property type="project" value="UniProtKB-KW"/>
</dbReference>
<dbReference type="PANTHER" id="PTHR35330">
    <property type="entry name" value="SIROHEME BIOSYNTHESIS PROTEIN MET8"/>
    <property type="match status" value="1"/>
</dbReference>
<organism evidence="6 7">
    <name type="scientific">Halomarina salina</name>
    <dbReference type="NCBI Taxonomy" id="1872699"/>
    <lineage>
        <taxon>Archaea</taxon>
        <taxon>Methanobacteriati</taxon>
        <taxon>Methanobacteriota</taxon>
        <taxon>Stenosarchaea group</taxon>
        <taxon>Halobacteria</taxon>
        <taxon>Halobacteriales</taxon>
        <taxon>Natronomonadaceae</taxon>
        <taxon>Halomarina</taxon>
    </lineage>
</organism>
<dbReference type="Pfam" id="PF13241">
    <property type="entry name" value="NAD_binding_7"/>
    <property type="match status" value="1"/>
</dbReference>
<evidence type="ECO:0000313" key="6">
    <source>
        <dbReference type="EMBL" id="MFC5972454.1"/>
    </source>
</evidence>
<comment type="caution">
    <text evidence="6">The sequence shown here is derived from an EMBL/GenBank/DDBJ whole genome shotgun (WGS) entry which is preliminary data.</text>
</comment>
<protein>
    <recommendedName>
        <fullName evidence="2">precorrin-2 dehydrogenase</fullName>
        <ecNumber evidence="2">1.3.1.76</ecNumber>
    </recommendedName>
</protein>
<gene>
    <name evidence="6" type="ORF">ACFPYI_14025</name>
</gene>
<evidence type="ECO:0000256" key="2">
    <source>
        <dbReference type="ARBA" id="ARBA00012400"/>
    </source>
</evidence>
<dbReference type="Gene3D" id="3.40.50.720">
    <property type="entry name" value="NAD(P)-binding Rossmann-like Domain"/>
    <property type="match status" value="1"/>
</dbReference>
<evidence type="ECO:0000256" key="3">
    <source>
        <dbReference type="ARBA" id="ARBA00023002"/>
    </source>
</evidence>
<dbReference type="Proteomes" id="UP001596099">
    <property type="component" value="Unassembled WGS sequence"/>
</dbReference>
<evidence type="ECO:0000256" key="4">
    <source>
        <dbReference type="ARBA" id="ARBA00023027"/>
    </source>
</evidence>
<dbReference type="RefSeq" id="WP_247415789.1">
    <property type="nucleotide sequence ID" value="NZ_JALLGW010000001.1"/>
</dbReference>
<name>A0ABD5RQC1_9EURY</name>
<dbReference type="SUPFAM" id="SSF51735">
    <property type="entry name" value="NAD(P)-binding Rossmann-fold domains"/>
    <property type="match status" value="1"/>
</dbReference>
<keyword evidence="4" id="KW-0520">NAD</keyword>
<keyword evidence="3" id="KW-0560">Oxidoreductase</keyword>
<accession>A0ABD5RQC1</accession>
<evidence type="ECO:0000256" key="1">
    <source>
        <dbReference type="ARBA" id="ARBA00005010"/>
    </source>
</evidence>
<reference evidence="6 7" key="1">
    <citation type="journal article" date="2019" name="Int. J. Syst. Evol. Microbiol.">
        <title>The Global Catalogue of Microorganisms (GCM) 10K type strain sequencing project: providing services to taxonomists for standard genome sequencing and annotation.</title>
        <authorList>
            <consortium name="The Broad Institute Genomics Platform"/>
            <consortium name="The Broad Institute Genome Sequencing Center for Infectious Disease"/>
            <person name="Wu L."/>
            <person name="Ma J."/>
        </authorList>
    </citation>
    <scope>NUCLEOTIDE SEQUENCE [LARGE SCALE GENOMIC DNA]</scope>
    <source>
        <strain evidence="6 7">CGMCC 1.12543</strain>
    </source>
</reference>
<dbReference type="EMBL" id="JBHSQH010000001">
    <property type="protein sequence ID" value="MFC5972454.1"/>
    <property type="molecule type" value="Genomic_DNA"/>
</dbReference>
<proteinExistence type="predicted"/>
<keyword evidence="5" id="KW-0627">Porphyrin biosynthesis</keyword>
<dbReference type="InterPro" id="IPR028161">
    <property type="entry name" value="Met8-like"/>
</dbReference>
<dbReference type="SUPFAM" id="SSF75615">
    <property type="entry name" value="Siroheme synthase middle domains-like"/>
    <property type="match status" value="1"/>
</dbReference>
<dbReference type="AlphaFoldDB" id="A0ABD5RQC1"/>
<sequence length="212" mass="22963">MLPLLHDLSDETVLVFGGGRVGARRARTFAAESRVVVVSPAFAERSFGDADRVRAAPGPDEVGDWVERFGPALVVAATDDEAVNAAVETSARDRDLLYNRADRAGERDPDHVAVPSIVREGEVVVGLSTGVPALTKVLRRRVEREVEGAGELATLLAETRRDLRAEHPPERRRAALRAVVRSDRVWKALGDGGAKPRQIVDEIVSEHLGESP</sequence>
<dbReference type="InterPro" id="IPR036291">
    <property type="entry name" value="NAD(P)-bd_dom_sf"/>
</dbReference>
<keyword evidence="7" id="KW-1185">Reference proteome</keyword>
<comment type="pathway">
    <text evidence="1">Porphyrin-containing compound metabolism; siroheme biosynthesis; sirohydrochlorin from precorrin-2: step 1/1.</text>
</comment>